<evidence type="ECO:0000256" key="1">
    <source>
        <dbReference type="SAM" id="MobiDB-lite"/>
    </source>
</evidence>
<feature type="compositionally biased region" description="Basic and acidic residues" evidence="1">
    <location>
        <begin position="113"/>
        <end position="122"/>
    </location>
</feature>
<feature type="compositionally biased region" description="Polar residues" evidence="1">
    <location>
        <begin position="294"/>
        <end position="316"/>
    </location>
</feature>
<keyword evidence="3" id="KW-1185">Reference proteome</keyword>
<comment type="caution">
    <text evidence="2">The sequence shown here is derived from an EMBL/GenBank/DDBJ whole genome shotgun (WGS) entry which is preliminary data.</text>
</comment>
<protein>
    <submittedName>
        <fullName evidence="2">Uncharacterized protein</fullName>
    </submittedName>
</protein>
<sequence>MESLNLKNLASSLPNSNLAHAEKDLMNNFKSAALSITTLYKSSLRTSKRAYNAGYAAACQDLLLMIQQGVSAGESSDGNGGGMSIGRIMDYVEARLEALKSREEEEDEDEEKDKDRERDRKPATTSLSRASGSLVSGVKPSQQPTNGPSRSREYIPAAPMTPLSPPTFTSGLAPGRPTSPSPSPPSSFRTIPTQLSQQRNAKSRLFNLTNAHPKETLISAATSPLSFGSPAVLSTSADAPFTIIPPPSTPTFASNPGFEGGGTKRRHATMVLESATPVIPSTPGTSCRRRTRTLRPSAQGSTRDTHLAQDQNQAQGSDVMEVEEDGGRERKRVARR</sequence>
<name>A0A2R6NWP4_9APHY</name>
<dbReference type="EMBL" id="MLYV02000740">
    <property type="protein sequence ID" value="PSR78462.1"/>
    <property type="molecule type" value="Genomic_DNA"/>
</dbReference>
<accession>A0A2R6NWP4</accession>
<organism evidence="2 3">
    <name type="scientific">Hermanssonia centrifuga</name>
    <dbReference type="NCBI Taxonomy" id="98765"/>
    <lineage>
        <taxon>Eukaryota</taxon>
        <taxon>Fungi</taxon>
        <taxon>Dikarya</taxon>
        <taxon>Basidiomycota</taxon>
        <taxon>Agaricomycotina</taxon>
        <taxon>Agaricomycetes</taxon>
        <taxon>Polyporales</taxon>
        <taxon>Meruliaceae</taxon>
        <taxon>Hermanssonia</taxon>
    </lineage>
</organism>
<proteinExistence type="predicted"/>
<gene>
    <name evidence="2" type="ORF">PHLCEN_2v7405</name>
</gene>
<dbReference type="AlphaFoldDB" id="A0A2R6NWP4"/>
<feature type="region of interest" description="Disordered" evidence="1">
    <location>
        <begin position="277"/>
        <end position="336"/>
    </location>
</feature>
<dbReference type="PANTHER" id="PTHR38645">
    <property type="entry name" value="CHROMOSOME 9, WHOLE GENOME SHOTGUN SEQUENCE"/>
    <property type="match status" value="1"/>
</dbReference>
<feature type="compositionally biased region" description="Polar residues" evidence="1">
    <location>
        <begin position="123"/>
        <end position="149"/>
    </location>
</feature>
<dbReference type="PANTHER" id="PTHR38645:SF1">
    <property type="entry name" value="YALI0F12243P"/>
    <property type="match status" value="1"/>
</dbReference>
<feature type="region of interest" description="Disordered" evidence="1">
    <location>
        <begin position="100"/>
        <end position="191"/>
    </location>
</feature>
<reference evidence="2 3" key="1">
    <citation type="submission" date="2018-02" db="EMBL/GenBank/DDBJ databases">
        <title>Genome sequence of the basidiomycete white-rot fungus Phlebia centrifuga.</title>
        <authorList>
            <person name="Granchi Z."/>
            <person name="Peng M."/>
            <person name="de Vries R.P."/>
            <person name="Hilden K."/>
            <person name="Makela M.R."/>
            <person name="Grigoriev I."/>
            <person name="Riley R."/>
        </authorList>
    </citation>
    <scope>NUCLEOTIDE SEQUENCE [LARGE SCALE GENOMIC DNA]</scope>
    <source>
        <strain evidence="2 3">FBCC195</strain>
    </source>
</reference>
<dbReference type="OrthoDB" id="21418at2759"/>
<evidence type="ECO:0000313" key="3">
    <source>
        <dbReference type="Proteomes" id="UP000186601"/>
    </source>
</evidence>
<evidence type="ECO:0000313" key="2">
    <source>
        <dbReference type="EMBL" id="PSR78462.1"/>
    </source>
</evidence>
<dbReference type="Proteomes" id="UP000186601">
    <property type="component" value="Unassembled WGS sequence"/>
</dbReference>